<dbReference type="EMBL" id="QUMU01000006">
    <property type="protein sequence ID" value="REG30627.1"/>
    <property type="molecule type" value="Genomic_DNA"/>
</dbReference>
<dbReference type="InterPro" id="IPR018712">
    <property type="entry name" value="Tle1-like_cat"/>
</dbReference>
<feature type="domain" description="T6SS Phospholipase effector Tle1-like catalytic" evidence="2">
    <location>
        <begin position="221"/>
        <end position="308"/>
    </location>
</feature>
<evidence type="ECO:0000313" key="3">
    <source>
        <dbReference type="EMBL" id="REG30627.1"/>
    </source>
</evidence>
<keyword evidence="4" id="KW-1185">Reference proteome</keyword>
<feature type="region of interest" description="Disordered" evidence="1">
    <location>
        <begin position="1"/>
        <end position="61"/>
    </location>
</feature>
<comment type="caution">
    <text evidence="3">The sequence shown here is derived from an EMBL/GenBank/DDBJ whole genome shotgun (WGS) entry which is preliminary data.</text>
</comment>
<evidence type="ECO:0000259" key="2">
    <source>
        <dbReference type="Pfam" id="PF09994"/>
    </source>
</evidence>
<dbReference type="Proteomes" id="UP000256345">
    <property type="component" value="Unassembled WGS sequence"/>
</dbReference>
<evidence type="ECO:0000313" key="4">
    <source>
        <dbReference type="Proteomes" id="UP000256345"/>
    </source>
</evidence>
<keyword evidence="3" id="KW-0378">Hydrolase</keyword>
<evidence type="ECO:0000256" key="1">
    <source>
        <dbReference type="SAM" id="MobiDB-lite"/>
    </source>
</evidence>
<dbReference type="Pfam" id="PF09994">
    <property type="entry name" value="T6SS_Tle1-like_cat"/>
    <property type="match status" value="1"/>
</dbReference>
<proteinExistence type="predicted"/>
<sequence>MPDEHFLSRPVVGAEAQGGAGAQGGTGAQGGGEAATSAPPGGGGDVSSPVLPCQKGPPEQKPLRVRVSLFFDGTGNNRVNVGDGPGPGVREDASYANGLSNIARLESEGLGGQKGPGVDVHFTVYTEGIGTIDRGADSTRGFGLGTGETGVVAKVERGIASAVAELQVLAKECRKIELLHIDTFGFSRGAAAARYCLWKCMQEVKLTLKERVEAFLITVGEVSVKFVGLYDTVASLGLNHDHNTAELHLDAISQAEKVVQLAAAEEHRNKFRLTNINSAGGKGKQLFLPGVHSDVGGGYATSETEKDWELFDLSVLQFGASARAAVERERDWLISAGWYRREELSPAGGRQIKANRSGIKNTYSHIPLRIMARFARENGVPISGQLEARYEVPEELSQAAAAIQAYVDSVGNASTPGDWFKSNPALDPQWHRDMRHGYLHFSSRYGETFGAHNPHWSEAGPLKGYRERVIQDG</sequence>
<name>A0ABX9JZP9_9BACT</name>
<gene>
    <name evidence="3" type="ORF">ATI61_10696</name>
</gene>
<accession>A0ABX9JZP9</accession>
<feature type="compositionally biased region" description="Gly residues" evidence="1">
    <location>
        <begin position="16"/>
        <end position="33"/>
    </location>
</feature>
<reference evidence="3 4" key="1">
    <citation type="submission" date="2018-08" db="EMBL/GenBank/DDBJ databases">
        <title>Genomic Encyclopedia of Archaeal and Bacterial Type Strains, Phase II (KMG-II): from individual species to whole genera.</title>
        <authorList>
            <person name="Goeker M."/>
        </authorList>
    </citation>
    <scope>NUCLEOTIDE SEQUENCE [LARGE SCALE GENOMIC DNA]</scope>
    <source>
        <strain evidence="3 4">DSM 2261</strain>
    </source>
</reference>
<dbReference type="PANTHER" id="PTHR33840">
    <property type="match status" value="1"/>
</dbReference>
<organism evidence="3 4">
    <name type="scientific">Archangium gephyra</name>
    <dbReference type="NCBI Taxonomy" id="48"/>
    <lineage>
        <taxon>Bacteria</taxon>
        <taxon>Pseudomonadati</taxon>
        <taxon>Myxococcota</taxon>
        <taxon>Myxococcia</taxon>
        <taxon>Myxococcales</taxon>
        <taxon>Cystobacterineae</taxon>
        <taxon>Archangiaceae</taxon>
        <taxon>Archangium</taxon>
    </lineage>
</organism>
<dbReference type="GO" id="GO:0016787">
    <property type="term" value="F:hydrolase activity"/>
    <property type="evidence" value="ECO:0007669"/>
    <property type="project" value="UniProtKB-KW"/>
</dbReference>
<dbReference type="RefSeq" id="WP_169800621.1">
    <property type="nucleotide sequence ID" value="NZ_CP011509.1"/>
</dbReference>
<dbReference type="PANTHER" id="PTHR33840:SF1">
    <property type="entry name" value="TLE1 PHOSPHOLIPASE DOMAIN-CONTAINING PROTEIN"/>
    <property type="match status" value="1"/>
</dbReference>
<protein>
    <submittedName>
        <fullName evidence="3">Alpha/beta hydrolase family protein DUF2235</fullName>
    </submittedName>
</protein>